<organism evidence="2 3">
    <name type="scientific">Undibacterium fentianense</name>
    <dbReference type="NCBI Taxonomy" id="2828728"/>
    <lineage>
        <taxon>Bacteria</taxon>
        <taxon>Pseudomonadati</taxon>
        <taxon>Pseudomonadota</taxon>
        <taxon>Betaproteobacteria</taxon>
        <taxon>Burkholderiales</taxon>
        <taxon>Oxalobacteraceae</taxon>
        <taxon>Undibacterium</taxon>
    </lineage>
</organism>
<comment type="caution">
    <text evidence="2">The sequence shown here is derived from an EMBL/GenBank/DDBJ whole genome shotgun (WGS) entry which is preliminary data.</text>
</comment>
<sequence>MLFHAENRRQMLAATWLESTKTICVCLLILILSSVQTGCGLFSKAKPAPLPEQRILKKKVVITGFAVNVPMQVQDLDDISLGLPREMLNRLDRSGNFLVRQSKGLLSFDYQQSTPSAKLVQQVAAENDAQFVIAGEIKNAGVRADKKYWGLWENRQRHLEIEFSIYDGISGAFLSRHHLYRPSEDDSKVGRDKPFGSVAFYATNFGKAIDLLVEESVAWIRKDLAPMPMMAKILQVNGKQIVLDTGVTSNLMVGDEALLLSDFDQLPVLGLSSQQARPANLGIPQATMGKIKIHQVQMQFAVAELLGETEIEAVKVKVGDVIRFDALKAN</sequence>
<evidence type="ECO:0000259" key="1">
    <source>
        <dbReference type="Pfam" id="PF16539"/>
    </source>
</evidence>
<dbReference type="RefSeq" id="WP_212674210.1">
    <property type="nucleotide sequence ID" value="NZ_JAGSPJ010000001.1"/>
</dbReference>
<dbReference type="AlphaFoldDB" id="A0A941DYI0"/>
<keyword evidence="3" id="KW-1185">Reference proteome</keyword>
<feature type="domain" description="Flagellar assembly protein T middle" evidence="1">
    <location>
        <begin position="56"/>
        <end position="178"/>
    </location>
</feature>
<dbReference type="Pfam" id="PF16539">
    <property type="entry name" value="FlgT_M"/>
    <property type="match status" value="1"/>
</dbReference>
<name>A0A941DYI0_9BURK</name>
<protein>
    <recommendedName>
        <fullName evidence="1">Flagellar assembly protein T middle domain-containing protein</fullName>
    </recommendedName>
</protein>
<proteinExistence type="predicted"/>
<gene>
    <name evidence="2" type="ORF">KDM90_03755</name>
</gene>
<accession>A0A941DYI0</accession>
<reference evidence="2" key="1">
    <citation type="submission" date="2021-04" db="EMBL/GenBank/DDBJ databases">
        <title>novel species isolated from subtropical streams in China.</title>
        <authorList>
            <person name="Lu H."/>
        </authorList>
    </citation>
    <scope>NUCLEOTIDE SEQUENCE</scope>
    <source>
        <strain evidence="2">FT137W</strain>
    </source>
</reference>
<dbReference type="Gene3D" id="3.40.50.10610">
    <property type="entry name" value="ABC-type transport auxiliary lipoprotein component"/>
    <property type="match status" value="1"/>
</dbReference>
<dbReference type="InterPro" id="IPR032386">
    <property type="entry name" value="FlgT_M"/>
</dbReference>
<dbReference type="Proteomes" id="UP000678545">
    <property type="component" value="Unassembled WGS sequence"/>
</dbReference>
<evidence type="ECO:0000313" key="2">
    <source>
        <dbReference type="EMBL" id="MBR7799105.1"/>
    </source>
</evidence>
<dbReference type="EMBL" id="JAGSPJ010000001">
    <property type="protein sequence ID" value="MBR7799105.1"/>
    <property type="molecule type" value="Genomic_DNA"/>
</dbReference>
<evidence type="ECO:0000313" key="3">
    <source>
        <dbReference type="Proteomes" id="UP000678545"/>
    </source>
</evidence>